<dbReference type="SUPFAM" id="SSF140860">
    <property type="entry name" value="Pseudo ankyrin repeat-like"/>
    <property type="match status" value="1"/>
</dbReference>
<evidence type="ECO:0008006" key="4">
    <source>
        <dbReference type="Google" id="ProtNLM"/>
    </source>
</evidence>
<dbReference type="GO" id="GO:0030149">
    <property type="term" value="P:sphingolipid catabolic process"/>
    <property type="evidence" value="ECO:0007669"/>
    <property type="project" value="TreeGrafter"/>
</dbReference>
<organism evidence="2 3">
    <name type="scientific">Pleodorina starrii</name>
    <dbReference type="NCBI Taxonomy" id="330485"/>
    <lineage>
        <taxon>Eukaryota</taxon>
        <taxon>Viridiplantae</taxon>
        <taxon>Chlorophyta</taxon>
        <taxon>core chlorophytes</taxon>
        <taxon>Chlorophyceae</taxon>
        <taxon>CS clade</taxon>
        <taxon>Chlamydomonadales</taxon>
        <taxon>Volvocaceae</taxon>
        <taxon>Pleodorina</taxon>
    </lineage>
</organism>
<reference evidence="2 3" key="1">
    <citation type="journal article" date="2023" name="Commun. Biol.">
        <title>Reorganization of the ancestral sex-determining regions during the evolution of trioecy in Pleodorina starrii.</title>
        <authorList>
            <person name="Takahashi K."/>
            <person name="Suzuki S."/>
            <person name="Kawai-Toyooka H."/>
            <person name="Yamamoto K."/>
            <person name="Hamaji T."/>
            <person name="Ootsuki R."/>
            <person name="Yamaguchi H."/>
            <person name="Kawachi M."/>
            <person name="Higashiyama T."/>
            <person name="Nozaki H."/>
        </authorList>
    </citation>
    <scope>NUCLEOTIDE SEQUENCE [LARGE SCALE GENOMIC DNA]</scope>
    <source>
        <strain evidence="2 3">NIES-4479</strain>
    </source>
</reference>
<dbReference type="GO" id="GO:0005783">
    <property type="term" value="C:endoplasmic reticulum"/>
    <property type="evidence" value="ECO:0007669"/>
    <property type="project" value="TreeGrafter"/>
</dbReference>
<dbReference type="Pfam" id="PF00023">
    <property type="entry name" value="Ank"/>
    <property type="match status" value="1"/>
</dbReference>
<dbReference type="Gene3D" id="1.25.40.20">
    <property type="entry name" value="Ankyrin repeat-containing domain"/>
    <property type="match status" value="2"/>
</dbReference>
<feature type="region of interest" description="Disordered" evidence="1">
    <location>
        <begin position="288"/>
        <end position="311"/>
    </location>
</feature>
<evidence type="ECO:0000313" key="3">
    <source>
        <dbReference type="Proteomes" id="UP001165080"/>
    </source>
</evidence>
<accession>A0A9W6FA01</accession>
<dbReference type="InterPro" id="IPR036770">
    <property type="entry name" value="Ankyrin_rpt-contain_sf"/>
</dbReference>
<dbReference type="Proteomes" id="UP001165080">
    <property type="component" value="Unassembled WGS sequence"/>
</dbReference>
<evidence type="ECO:0000256" key="1">
    <source>
        <dbReference type="SAM" id="MobiDB-lite"/>
    </source>
</evidence>
<dbReference type="PANTHER" id="PTHR12393:SF6">
    <property type="entry name" value="SPHINGOMYELIN PHOSPHODIESTERASE 2"/>
    <property type="match status" value="1"/>
</dbReference>
<dbReference type="GO" id="GO:0046513">
    <property type="term" value="P:ceramide biosynthetic process"/>
    <property type="evidence" value="ECO:0007669"/>
    <property type="project" value="TreeGrafter"/>
</dbReference>
<dbReference type="GO" id="GO:0004620">
    <property type="term" value="F:phospholipase activity"/>
    <property type="evidence" value="ECO:0007669"/>
    <property type="project" value="TreeGrafter"/>
</dbReference>
<dbReference type="GO" id="GO:0071944">
    <property type="term" value="C:cell periphery"/>
    <property type="evidence" value="ECO:0007669"/>
    <property type="project" value="TreeGrafter"/>
</dbReference>
<sequence length="701" mass="73514">MEVDSCAAVVMTHGSPCSCPSWDDLPPGVVERVASLLPPNEVACTLRLIHKALSALFRERRTVRLSQAVPRHAFLRRWGHPDGDALRTLTLKLRRKLLTLTATSGDLANLQIAREAAGCPLVRAVFDAAASGNWQDMCRWLADKGCEYGKETVVAAAAAGHLAIVRWLLQLLRPICCILLHESERAAWEAAAGAGQRALCEGLLADGIPPCREALHAAARYGHLDITEWLLGLPDSRELLVSTVYDRSELLRTAAYGFDLESLQRLFYHDPQRRLLIFLGGVNGGGGGGDLEGNDDGGGGGGGGGGPEGSGGAASALPVSCIGQAWGVALCSPTPDWRAKAAWLEVAAEDTGGAAAATAGPLELEMYDALVQRPDCLERLELLRQRGRLTAANLALAAARAAALPPLRYLRQHGIRVVEEDATALAAKTGDVAVLGELAALGCPLRWDVANVAARRGHLAVLQWLAAAEANGGGGGGGCGGGEGEGGEALRQVRRRRCGDGLMEHAAKSARVELVSWLREWGCPWNERAFAAAAEAGSVAFLEWLVAEGCPMGADGEAYLHAGRNGDFATLCCLRRLGCPWGPDSSTFSRALFDDTEQDCSLAVLRWLVSEGCPVDWRQARRLAAQRHDGEAAAVADWVRAQRQQCAGGGVGGIGGGGGGGGEEGYVPVYTPPRMRGAAAGGLHRGFCSSAAIAQSAGGGD</sequence>
<evidence type="ECO:0000313" key="2">
    <source>
        <dbReference type="EMBL" id="GLC61156.1"/>
    </source>
</evidence>
<dbReference type="PANTHER" id="PTHR12393">
    <property type="entry name" value="SPHINGOMYELIN PHOSPHODIESTERASE RELATED"/>
    <property type="match status" value="1"/>
</dbReference>
<dbReference type="SUPFAM" id="SSF48403">
    <property type="entry name" value="Ankyrin repeat"/>
    <property type="match status" value="1"/>
</dbReference>
<dbReference type="InterPro" id="IPR002110">
    <property type="entry name" value="Ankyrin_rpt"/>
</dbReference>
<gene>
    <name evidence="2" type="primary">PLEST011441</name>
    <name evidence="2" type="ORF">PLESTB_001724200</name>
</gene>
<name>A0A9W6FA01_9CHLO</name>
<comment type="caution">
    <text evidence="2">The sequence shown here is derived from an EMBL/GenBank/DDBJ whole genome shotgun (WGS) entry which is preliminary data.</text>
</comment>
<proteinExistence type="predicted"/>
<dbReference type="GO" id="GO:0016020">
    <property type="term" value="C:membrane"/>
    <property type="evidence" value="ECO:0007669"/>
    <property type="project" value="TreeGrafter"/>
</dbReference>
<dbReference type="AlphaFoldDB" id="A0A9W6FA01"/>
<keyword evidence="3" id="KW-1185">Reference proteome</keyword>
<protein>
    <recommendedName>
        <fullName evidence="4">Ankyrin repeat domain-containing protein</fullName>
    </recommendedName>
</protein>
<dbReference type="EMBL" id="BRXU01000042">
    <property type="protein sequence ID" value="GLC61156.1"/>
    <property type="molecule type" value="Genomic_DNA"/>
</dbReference>